<evidence type="ECO:0000313" key="1">
    <source>
        <dbReference type="EMBL" id="CAF4341915.1"/>
    </source>
</evidence>
<protein>
    <submittedName>
        <fullName evidence="1">Uncharacterized protein</fullName>
    </submittedName>
</protein>
<comment type="caution">
    <text evidence="1">The sequence shown here is derived from an EMBL/GenBank/DDBJ whole genome shotgun (WGS) entry which is preliminary data.</text>
</comment>
<proteinExistence type="predicted"/>
<evidence type="ECO:0000313" key="2">
    <source>
        <dbReference type="Proteomes" id="UP000663874"/>
    </source>
</evidence>
<sequence length="65" mass="7563">RRWAEVFNLQYGLWSPGDKDDNCSREEATTVNVDEVVSDVINLIQNENQYRSSYLSRALEILVNE</sequence>
<feature type="non-terminal residue" evidence="1">
    <location>
        <position position="1"/>
    </location>
</feature>
<name>A0A820KT52_9BILA</name>
<gene>
    <name evidence="1" type="ORF">FNK824_LOCUS42050</name>
</gene>
<dbReference type="EMBL" id="CAJOBE010045994">
    <property type="protein sequence ID" value="CAF4341915.1"/>
    <property type="molecule type" value="Genomic_DNA"/>
</dbReference>
<reference evidence="1" key="1">
    <citation type="submission" date="2021-02" db="EMBL/GenBank/DDBJ databases">
        <authorList>
            <person name="Nowell W R."/>
        </authorList>
    </citation>
    <scope>NUCLEOTIDE SEQUENCE</scope>
</reference>
<accession>A0A820KT52</accession>
<dbReference type="AlphaFoldDB" id="A0A820KT52"/>
<dbReference type="Proteomes" id="UP000663874">
    <property type="component" value="Unassembled WGS sequence"/>
</dbReference>
<organism evidence="1 2">
    <name type="scientific">Rotaria sordida</name>
    <dbReference type="NCBI Taxonomy" id="392033"/>
    <lineage>
        <taxon>Eukaryota</taxon>
        <taxon>Metazoa</taxon>
        <taxon>Spiralia</taxon>
        <taxon>Gnathifera</taxon>
        <taxon>Rotifera</taxon>
        <taxon>Eurotatoria</taxon>
        <taxon>Bdelloidea</taxon>
        <taxon>Philodinida</taxon>
        <taxon>Philodinidae</taxon>
        <taxon>Rotaria</taxon>
    </lineage>
</organism>